<dbReference type="InterPro" id="IPR002938">
    <property type="entry name" value="FAD-bd"/>
</dbReference>
<sequence length="389" mass="42619">MRDLIVGAGIAGPTLAYWLSRAGHDVTVVEQAGGLRSGGYLIDFWGAGFDVADKMGIVPELRQRGYVMTEARAINRNGRRIGGFSPDVIVESNDRYVSIARSDLAAAIYESITPTVELVLSDSVQHLDDDGSVVHVTFDSGIQRDFDLVFGADGLHSRIRRLVFGPDSAYETRLGLIVAAFEADHYPNRDELVAMMYADVGFQAVRLSLRSDTTLILFSARHDGDLPAERDAQQRLLQEKLRDGGWEVPDMLDAMIRAKDLYFDSVSQIRMPSWTAGRVALLGDAAACPSFLAGQGSALAMIEAYILATELARQPTHSLAYAEYHRQLPTLLRSKQDAAKGLGLAFAPKNKTELFTRNLAMKVMSLPKVADLIMGRSFHDAITLPGFPD</sequence>
<dbReference type="Proteomes" id="UP001610861">
    <property type="component" value="Unassembled WGS sequence"/>
</dbReference>
<evidence type="ECO:0000259" key="1">
    <source>
        <dbReference type="Pfam" id="PF01494"/>
    </source>
</evidence>
<keyword evidence="3" id="KW-1185">Reference proteome</keyword>
<dbReference type="SUPFAM" id="SSF51905">
    <property type="entry name" value="FAD/NAD(P)-binding domain"/>
    <property type="match status" value="1"/>
</dbReference>
<dbReference type="EMBL" id="JBIQWL010000002">
    <property type="protein sequence ID" value="MFH8250238.1"/>
    <property type="molecule type" value="Genomic_DNA"/>
</dbReference>
<dbReference type="PANTHER" id="PTHR46865:SF8">
    <property type="entry name" value="POSSIBLE OXIDOREDUCTASE"/>
    <property type="match status" value="1"/>
</dbReference>
<dbReference type="PRINTS" id="PR00420">
    <property type="entry name" value="RNGMNOXGNASE"/>
</dbReference>
<dbReference type="InterPro" id="IPR036188">
    <property type="entry name" value="FAD/NAD-bd_sf"/>
</dbReference>
<dbReference type="InterPro" id="IPR051704">
    <property type="entry name" value="FAD_aromatic-hydroxylase"/>
</dbReference>
<dbReference type="NCBIfam" id="NF005761">
    <property type="entry name" value="PRK07588.1"/>
    <property type="match status" value="1"/>
</dbReference>
<reference evidence="2 3" key="1">
    <citation type="submission" date="2024-09" db="EMBL/GenBank/DDBJ databases">
        <authorList>
            <person name="Pan X."/>
        </authorList>
    </citation>
    <scope>NUCLEOTIDE SEQUENCE [LARGE SCALE GENOMIC DNA]</scope>
    <source>
        <strain evidence="2 3">B2969</strain>
    </source>
</reference>
<evidence type="ECO:0000313" key="2">
    <source>
        <dbReference type="EMBL" id="MFH8250238.1"/>
    </source>
</evidence>
<dbReference type="Pfam" id="PF01494">
    <property type="entry name" value="FAD_binding_3"/>
    <property type="match status" value="1"/>
</dbReference>
<dbReference type="PANTHER" id="PTHR46865">
    <property type="entry name" value="OXIDOREDUCTASE-RELATED"/>
    <property type="match status" value="1"/>
</dbReference>
<accession>A0ABW7Q5X6</accession>
<name>A0ABW7Q5X6_9MICO</name>
<dbReference type="Gene3D" id="3.30.9.10">
    <property type="entry name" value="D-Amino Acid Oxidase, subunit A, domain 2"/>
    <property type="match status" value="1"/>
</dbReference>
<dbReference type="RefSeq" id="WP_396640171.1">
    <property type="nucleotide sequence ID" value="NZ_JBIQWL010000002.1"/>
</dbReference>
<dbReference type="Gene3D" id="3.50.50.60">
    <property type="entry name" value="FAD/NAD(P)-binding domain"/>
    <property type="match status" value="1"/>
</dbReference>
<evidence type="ECO:0000313" key="3">
    <source>
        <dbReference type="Proteomes" id="UP001610861"/>
    </source>
</evidence>
<proteinExistence type="predicted"/>
<gene>
    <name evidence="2" type="ORF">ACH3VR_07725</name>
</gene>
<protein>
    <submittedName>
        <fullName evidence="2">FAD-binding domain</fullName>
    </submittedName>
</protein>
<organism evidence="2 3">
    <name type="scientific">Microbacterium alkaliflavum</name>
    <dbReference type="NCBI Taxonomy" id="3248839"/>
    <lineage>
        <taxon>Bacteria</taxon>
        <taxon>Bacillati</taxon>
        <taxon>Actinomycetota</taxon>
        <taxon>Actinomycetes</taxon>
        <taxon>Micrococcales</taxon>
        <taxon>Microbacteriaceae</taxon>
        <taxon>Microbacterium</taxon>
    </lineage>
</organism>
<comment type="caution">
    <text evidence="2">The sequence shown here is derived from an EMBL/GenBank/DDBJ whole genome shotgun (WGS) entry which is preliminary data.</text>
</comment>
<feature type="domain" description="FAD-binding" evidence="1">
    <location>
        <begin position="4"/>
        <end position="313"/>
    </location>
</feature>